<dbReference type="OrthoDB" id="1470350at2759"/>
<dbReference type="GO" id="GO:0016705">
    <property type="term" value="F:oxidoreductase activity, acting on paired donors, with incorporation or reduction of molecular oxygen"/>
    <property type="evidence" value="ECO:0007669"/>
    <property type="project" value="InterPro"/>
</dbReference>
<dbReference type="GO" id="GO:1902181">
    <property type="term" value="P:verruculogen biosynthetic process"/>
    <property type="evidence" value="ECO:0007669"/>
    <property type="project" value="UniProtKB-ARBA"/>
</dbReference>
<evidence type="ECO:0000256" key="6">
    <source>
        <dbReference type="ARBA" id="ARBA00022692"/>
    </source>
</evidence>
<evidence type="ECO:0000256" key="9">
    <source>
        <dbReference type="ARBA" id="ARBA00023002"/>
    </source>
</evidence>
<evidence type="ECO:0000256" key="13">
    <source>
        <dbReference type="PIRSR" id="PIRSR602401-1"/>
    </source>
</evidence>
<comment type="caution">
    <text evidence="16">The sequence shown here is derived from an EMBL/GenBank/DDBJ whole genome shotgun (WGS) entry which is preliminary data.</text>
</comment>
<comment type="subcellular location">
    <subcellularLocation>
        <location evidence="2">Membrane</location>
    </subcellularLocation>
</comment>
<evidence type="ECO:0000256" key="5">
    <source>
        <dbReference type="ARBA" id="ARBA00022617"/>
    </source>
</evidence>
<evidence type="ECO:0000256" key="14">
    <source>
        <dbReference type="PROSITE-ProRule" id="PRU00176"/>
    </source>
</evidence>
<dbReference type="PRINTS" id="PR00463">
    <property type="entry name" value="EP450I"/>
</dbReference>
<dbReference type="GO" id="GO:0016020">
    <property type="term" value="C:membrane"/>
    <property type="evidence" value="ECO:0007669"/>
    <property type="project" value="UniProtKB-SubCell"/>
</dbReference>
<keyword evidence="6" id="KW-0812">Transmembrane</keyword>
<dbReference type="CDD" id="cd11061">
    <property type="entry name" value="CYP67-like"/>
    <property type="match status" value="1"/>
</dbReference>
<evidence type="ECO:0000256" key="7">
    <source>
        <dbReference type="ARBA" id="ARBA00022723"/>
    </source>
</evidence>
<dbReference type="SUPFAM" id="SSF54928">
    <property type="entry name" value="RNA-binding domain, RBD"/>
    <property type="match status" value="1"/>
</dbReference>
<dbReference type="PRINTS" id="PR00385">
    <property type="entry name" value="P450"/>
</dbReference>
<evidence type="ECO:0000256" key="11">
    <source>
        <dbReference type="ARBA" id="ARBA00023033"/>
    </source>
</evidence>
<reference evidence="16" key="1">
    <citation type="submission" date="2022-10" db="EMBL/GenBank/DDBJ databases">
        <title>Tapping the CABI collections for fungal endophytes: first genome assemblies for Collariella, Neodidymelliopsis, Ascochyta clinopodiicola, Didymella pomorum, Didymosphaeria variabile, Neocosmospora piperis and Neocucurbitaria cava.</title>
        <authorList>
            <person name="Hill R."/>
        </authorList>
    </citation>
    <scope>NUCLEOTIDE SEQUENCE</scope>
    <source>
        <strain evidence="16">IMI 360193</strain>
    </source>
</reference>
<keyword evidence="8" id="KW-1133">Transmembrane helix</keyword>
<dbReference type="PROSITE" id="PS50102">
    <property type="entry name" value="RRM"/>
    <property type="match status" value="2"/>
</dbReference>
<keyword evidence="9" id="KW-0560">Oxidoreductase</keyword>
<comment type="pathway">
    <text evidence="3">Mycotoxin biosynthesis.</text>
</comment>
<dbReference type="GO" id="GO:0003723">
    <property type="term" value="F:RNA binding"/>
    <property type="evidence" value="ECO:0007669"/>
    <property type="project" value="UniProtKB-UniRule"/>
</dbReference>
<evidence type="ECO:0000313" key="16">
    <source>
        <dbReference type="EMBL" id="KAJ4337376.1"/>
    </source>
</evidence>
<evidence type="ECO:0000256" key="3">
    <source>
        <dbReference type="ARBA" id="ARBA00004685"/>
    </source>
</evidence>
<dbReference type="Gene3D" id="3.30.70.330">
    <property type="match status" value="1"/>
</dbReference>
<dbReference type="AlphaFoldDB" id="A0A9W8X186"/>
<sequence length="754" mass="84371">MELFSLAWSLLTSPLLLLATISGGLTFYILAVILYRLTLHPLAHYPGPFLAKTTDIWLAYYAYRGSRHLAFHNAHLQYGPYVRLGPNLLSVNTATGLKTIYGFRSNVKKADFYKAFPSTPAAVSVHSAIDKMQHARKRRVMSSAFSDSAIRNLEKYILANVRVGCELLGRRSGGDENAGLGDEKNGGQGWNKSWNAAHWCEWLVFDIMGDLVFGKAFGMLESPRNRFATELVGNAAHRHLICGTHLTIHNWHLDKLFFRKIAGQRAQYMQYSKGQAMERTKLGLEADRKDFFYYLLNAKDAETGEGFNMNELWGESNLLIIAGSDTTSTAMSGTFFYLAHNPTVLERLCKEIRETFTDVEQIVTSPKLSSCTYLKACIDETMRMSPPVAGALPRQVLPGGMEIDGRRIPAGVDVGVPIYAIHHNPNYYPQPFDYIPERWLANASVNPMHDSLPAAQSAFNPFSIGPRGCIGKGLAYVELTVTIARVLYLYDLRLAPGTTLGAGNKDLEVGRTRATEYQIQDVFASKKDGPMLQFRARAKKFQFRVDRFTFQNSTSAFVQLSSEEHVQKAVKALDGLALGKYSKPLKVSSLAETFHWEAENMTKQRYFIYNTTAPSQAIQALLEGRRYTIFVENPGWAMDRGVAKSVNSRKREILGKAFEPFNVEAFGGINPVWKTDRRSGMSFVTFIDFATKEDAQRAVEALNNSFVEDKRVELRPYSSVHPKRAEQIGKVDKGVLAQLQEAGLLNAETGKSFM</sequence>
<dbReference type="InterPro" id="IPR002401">
    <property type="entry name" value="Cyt_P450_E_grp-I"/>
</dbReference>
<dbReference type="Pfam" id="PF00067">
    <property type="entry name" value="p450"/>
    <property type="match status" value="1"/>
</dbReference>
<dbReference type="GO" id="GO:0005506">
    <property type="term" value="F:iron ion binding"/>
    <property type="evidence" value="ECO:0007669"/>
    <property type="project" value="InterPro"/>
</dbReference>
<evidence type="ECO:0000256" key="1">
    <source>
        <dbReference type="ARBA" id="ARBA00001971"/>
    </source>
</evidence>
<dbReference type="InterPro" id="IPR036396">
    <property type="entry name" value="Cyt_P450_sf"/>
</dbReference>
<keyword evidence="10 13" id="KW-0408">Iron</keyword>
<proteinExistence type="inferred from homology"/>
<dbReference type="InterPro" id="IPR012677">
    <property type="entry name" value="Nucleotide-bd_a/b_plait_sf"/>
</dbReference>
<dbReference type="CDD" id="cd00590">
    <property type="entry name" value="RRM_SF"/>
    <property type="match status" value="1"/>
</dbReference>
<gene>
    <name evidence="16" type="ORF">N0V87_004699</name>
</gene>
<dbReference type="EMBL" id="JAPEUV010000039">
    <property type="protein sequence ID" value="KAJ4337376.1"/>
    <property type="molecule type" value="Genomic_DNA"/>
</dbReference>
<dbReference type="PANTHER" id="PTHR24305">
    <property type="entry name" value="CYTOCHROME P450"/>
    <property type="match status" value="1"/>
</dbReference>
<dbReference type="FunFam" id="1.10.630.10:FF:000063">
    <property type="entry name" value="Cytochrome P450 monooxygenase"/>
    <property type="match status" value="1"/>
</dbReference>
<evidence type="ECO:0000256" key="10">
    <source>
        <dbReference type="ARBA" id="ARBA00023004"/>
    </source>
</evidence>
<keyword evidence="5 13" id="KW-0349">Heme</keyword>
<evidence type="ECO:0000256" key="12">
    <source>
        <dbReference type="ARBA" id="ARBA00023136"/>
    </source>
</evidence>
<keyword evidence="11" id="KW-0503">Monooxygenase</keyword>
<organism evidence="16 17">
    <name type="scientific">Didymella glomerata</name>
    <dbReference type="NCBI Taxonomy" id="749621"/>
    <lineage>
        <taxon>Eukaryota</taxon>
        <taxon>Fungi</taxon>
        <taxon>Dikarya</taxon>
        <taxon>Ascomycota</taxon>
        <taxon>Pezizomycotina</taxon>
        <taxon>Dothideomycetes</taxon>
        <taxon>Pleosporomycetidae</taxon>
        <taxon>Pleosporales</taxon>
        <taxon>Pleosporineae</taxon>
        <taxon>Didymellaceae</taxon>
        <taxon>Didymella</taxon>
    </lineage>
</organism>
<evidence type="ECO:0000256" key="4">
    <source>
        <dbReference type="ARBA" id="ARBA00010617"/>
    </source>
</evidence>
<feature type="domain" description="RRM" evidence="15">
    <location>
        <begin position="627"/>
        <end position="719"/>
    </location>
</feature>
<dbReference type="Gene3D" id="1.10.630.10">
    <property type="entry name" value="Cytochrome P450"/>
    <property type="match status" value="1"/>
</dbReference>
<dbReference type="Proteomes" id="UP001140562">
    <property type="component" value="Unassembled WGS sequence"/>
</dbReference>
<comment type="cofactor">
    <cofactor evidence="1 13">
        <name>heme</name>
        <dbReference type="ChEBI" id="CHEBI:30413"/>
    </cofactor>
</comment>
<evidence type="ECO:0000313" key="17">
    <source>
        <dbReference type="Proteomes" id="UP001140562"/>
    </source>
</evidence>
<feature type="domain" description="RRM" evidence="15">
    <location>
        <begin position="485"/>
        <end position="592"/>
    </location>
</feature>
<dbReference type="InterPro" id="IPR035979">
    <property type="entry name" value="RBD_domain_sf"/>
</dbReference>
<dbReference type="GO" id="GO:0020037">
    <property type="term" value="F:heme binding"/>
    <property type="evidence" value="ECO:0007669"/>
    <property type="project" value="InterPro"/>
</dbReference>
<keyword evidence="12" id="KW-0472">Membrane</keyword>
<keyword evidence="7 13" id="KW-0479">Metal-binding</keyword>
<evidence type="ECO:0000256" key="8">
    <source>
        <dbReference type="ARBA" id="ARBA00022989"/>
    </source>
</evidence>
<dbReference type="SMART" id="SM00360">
    <property type="entry name" value="RRM"/>
    <property type="match status" value="2"/>
</dbReference>
<comment type="similarity">
    <text evidence="4">Belongs to the cytochrome P450 family.</text>
</comment>
<dbReference type="InterPro" id="IPR000504">
    <property type="entry name" value="RRM_dom"/>
</dbReference>
<keyword evidence="17" id="KW-1185">Reference proteome</keyword>
<keyword evidence="14" id="KW-0694">RNA-binding</keyword>
<dbReference type="SUPFAM" id="SSF48264">
    <property type="entry name" value="Cytochrome P450"/>
    <property type="match status" value="1"/>
</dbReference>
<name>A0A9W8X186_9PLEO</name>
<dbReference type="InterPro" id="IPR050121">
    <property type="entry name" value="Cytochrome_P450_monoxygenase"/>
</dbReference>
<dbReference type="PROSITE" id="PS00086">
    <property type="entry name" value="CYTOCHROME_P450"/>
    <property type="match status" value="1"/>
</dbReference>
<evidence type="ECO:0000259" key="15">
    <source>
        <dbReference type="PROSITE" id="PS50102"/>
    </source>
</evidence>
<protein>
    <recommendedName>
        <fullName evidence="15">RRM domain-containing protein</fullName>
    </recommendedName>
</protein>
<accession>A0A9W8X186</accession>
<feature type="binding site" description="axial binding residue" evidence="13">
    <location>
        <position position="469"/>
    </location>
    <ligand>
        <name>heme</name>
        <dbReference type="ChEBI" id="CHEBI:30413"/>
    </ligand>
    <ligandPart>
        <name>Fe</name>
        <dbReference type="ChEBI" id="CHEBI:18248"/>
    </ligandPart>
</feature>
<dbReference type="InterPro" id="IPR001128">
    <property type="entry name" value="Cyt_P450"/>
</dbReference>
<dbReference type="InterPro" id="IPR017972">
    <property type="entry name" value="Cyt_P450_CS"/>
</dbReference>
<evidence type="ECO:0000256" key="2">
    <source>
        <dbReference type="ARBA" id="ARBA00004370"/>
    </source>
</evidence>
<dbReference type="GO" id="GO:0004497">
    <property type="term" value="F:monooxygenase activity"/>
    <property type="evidence" value="ECO:0007669"/>
    <property type="project" value="UniProtKB-KW"/>
</dbReference>
<dbReference type="PANTHER" id="PTHR24305:SF237">
    <property type="entry name" value="CYTOCHROME P450 MONOOXYGENASE ATNE-RELATED"/>
    <property type="match status" value="1"/>
</dbReference>